<feature type="region of interest" description="Disordered" evidence="1">
    <location>
        <begin position="248"/>
        <end position="271"/>
    </location>
</feature>
<feature type="domain" description="J" evidence="2">
    <location>
        <begin position="15"/>
        <end position="90"/>
    </location>
</feature>
<dbReference type="Gene3D" id="1.10.287.110">
    <property type="entry name" value="DnaJ domain"/>
    <property type="match status" value="1"/>
</dbReference>
<protein>
    <submittedName>
        <fullName evidence="4">J domain-containing protein</fullName>
    </submittedName>
</protein>
<dbReference type="PRINTS" id="PR00625">
    <property type="entry name" value="JDOMAIN"/>
</dbReference>
<dbReference type="Proteomes" id="UP000095287">
    <property type="component" value="Unplaced"/>
</dbReference>
<dbReference type="SMART" id="SM00271">
    <property type="entry name" value="DnaJ"/>
    <property type="match status" value="1"/>
</dbReference>
<dbReference type="PROSITE" id="PS00636">
    <property type="entry name" value="DNAJ_1"/>
    <property type="match status" value="1"/>
</dbReference>
<evidence type="ECO:0000313" key="3">
    <source>
        <dbReference type="Proteomes" id="UP000095287"/>
    </source>
</evidence>
<dbReference type="SUPFAM" id="SSF46565">
    <property type="entry name" value="Chaperone J-domain"/>
    <property type="match status" value="1"/>
</dbReference>
<dbReference type="Pfam" id="PF23302">
    <property type="entry name" value="HTH_DNAJC9"/>
    <property type="match status" value="1"/>
</dbReference>
<evidence type="ECO:0000256" key="1">
    <source>
        <dbReference type="SAM" id="MobiDB-lite"/>
    </source>
</evidence>
<dbReference type="GO" id="GO:0031072">
    <property type="term" value="F:heat shock protein binding"/>
    <property type="evidence" value="ECO:0007669"/>
    <property type="project" value="TreeGrafter"/>
</dbReference>
<dbReference type="CDD" id="cd06257">
    <property type="entry name" value="DnaJ"/>
    <property type="match status" value="1"/>
</dbReference>
<dbReference type="PANTHER" id="PTHR44144">
    <property type="entry name" value="DNAJ HOMOLOG SUBFAMILY C MEMBER 9"/>
    <property type="match status" value="1"/>
</dbReference>
<dbReference type="GO" id="GO:0005737">
    <property type="term" value="C:cytoplasm"/>
    <property type="evidence" value="ECO:0007669"/>
    <property type="project" value="TreeGrafter"/>
</dbReference>
<feature type="compositionally biased region" description="Basic and acidic residues" evidence="1">
    <location>
        <begin position="201"/>
        <end position="218"/>
    </location>
</feature>
<name>A0A1I7Z0J3_9BILA</name>
<reference evidence="4" key="1">
    <citation type="submission" date="2016-11" db="UniProtKB">
        <authorList>
            <consortium name="WormBaseParasite"/>
        </authorList>
    </citation>
    <scope>IDENTIFICATION</scope>
</reference>
<dbReference type="InterPro" id="IPR001623">
    <property type="entry name" value="DnaJ_domain"/>
</dbReference>
<accession>A0A1I7Z0J3</accession>
<dbReference type="Pfam" id="PF00226">
    <property type="entry name" value="DnaJ"/>
    <property type="match status" value="1"/>
</dbReference>
<evidence type="ECO:0000313" key="4">
    <source>
        <dbReference type="WBParaSite" id="L893_g21612.t1"/>
    </source>
</evidence>
<keyword evidence="3" id="KW-1185">Reference proteome</keyword>
<dbReference type="PANTHER" id="PTHR44144:SF1">
    <property type="entry name" value="DNAJ HOMOLOG SUBFAMILY C MEMBER 9"/>
    <property type="match status" value="1"/>
</dbReference>
<dbReference type="InterPro" id="IPR056453">
    <property type="entry name" value="HTH_DNAJC9"/>
</dbReference>
<dbReference type="AlphaFoldDB" id="A0A1I7Z0J3"/>
<dbReference type="InterPro" id="IPR036869">
    <property type="entry name" value="J_dom_sf"/>
</dbReference>
<proteinExistence type="predicted"/>
<dbReference type="GO" id="GO:0005634">
    <property type="term" value="C:nucleus"/>
    <property type="evidence" value="ECO:0007669"/>
    <property type="project" value="TreeGrafter"/>
</dbReference>
<organism evidence="3 4">
    <name type="scientific">Steinernema glaseri</name>
    <dbReference type="NCBI Taxonomy" id="37863"/>
    <lineage>
        <taxon>Eukaryota</taxon>
        <taxon>Metazoa</taxon>
        <taxon>Ecdysozoa</taxon>
        <taxon>Nematoda</taxon>
        <taxon>Chromadorea</taxon>
        <taxon>Rhabditida</taxon>
        <taxon>Tylenchina</taxon>
        <taxon>Panagrolaimomorpha</taxon>
        <taxon>Strongyloidoidea</taxon>
        <taxon>Steinernematidae</taxon>
        <taxon>Steinernema</taxon>
    </lineage>
</organism>
<sequence length="271" mass="30559">MSLLADLKKHFDCANLYEALHLDPKKKATYSAEAIKKAYYKQSLSWHPDRLAADVSEEDKKEATEKFQVISGVYAVLGDEEKRKIYDETGVVDSEDWGEDGANWATVWRTAYKKVTIEEIENFLRNYVGSDEEREDIREAYEKSKGRRNEILERVIGSDADGAPERIFKIIEEMIEAEEVSKYTAFSRAAKKPNAARKKKEAKEAEEMLKKIQEKEGASGEGDLASMILARQQKRSAGASSFLDGLAAKYGGGEGSSEPQRKKKRTAKKTK</sequence>
<feature type="region of interest" description="Disordered" evidence="1">
    <location>
        <begin position="193"/>
        <end position="222"/>
    </location>
</feature>
<feature type="compositionally biased region" description="Basic residues" evidence="1">
    <location>
        <begin position="261"/>
        <end position="271"/>
    </location>
</feature>
<evidence type="ECO:0000259" key="2">
    <source>
        <dbReference type="PROSITE" id="PS50076"/>
    </source>
</evidence>
<dbReference type="InterPro" id="IPR052594">
    <property type="entry name" value="J_domain-containing_protein"/>
</dbReference>
<dbReference type="WBParaSite" id="L893_g21612.t1">
    <property type="protein sequence ID" value="L893_g21612.t1"/>
    <property type="gene ID" value="L893_g21612"/>
</dbReference>
<dbReference type="PROSITE" id="PS50076">
    <property type="entry name" value="DNAJ_2"/>
    <property type="match status" value="1"/>
</dbReference>
<dbReference type="InterPro" id="IPR018253">
    <property type="entry name" value="DnaJ_domain_CS"/>
</dbReference>